<sequence>MLKFSKKNIIIILIVAFLISVMSNLYDYVNEALDYKNAKETKARENLNSLILWSKNEAKEELEYAKKLSKETYNQEKVTKEIIKNFEKIKTSIESMRILSSYGTTKEDMKLMRKAGKIILDVNNQIAGKLLHNENKITRRKTYFLFDKERFKAIEDFLFFLNTHLEEDFLQKDDKKIDSNALSYALSLTGSVSISLVYLNDIEKFPCKFNNPKTIAILQTLENLDKVAEKILNALEQLLILNDVSGKNRQNMIQMINIFQENSVEVQILQAKLKECEK</sequence>
<accession>A0A2W6MVI7</accession>
<dbReference type="EMBL" id="NBIU01000057">
    <property type="protein sequence ID" value="PZT47228.1"/>
    <property type="molecule type" value="Genomic_DNA"/>
</dbReference>
<comment type="caution">
    <text evidence="1">The sequence shown here is derived from an EMBL/GenBank/DDBJ whole genome shotgun (WGS) entry which is preliminary data.</text>
</comment>
<reference evidence="1 2" key="1">
    <citation type="submission" date="2017-03" db="EMBL/GenBank/DDBJ databases">
        <title>Genomic and clinical evidence uncovers the enterohepatic species Helicobacter valdiviensis as a potential human intestinal pathogen.</title>
        <authorList>
            <person name="Fresia P."/>
            <person name="Jara R."/>
            <person name="Sierra R."/>
            <person name="Ferres I."/>
            <person name="Greif G."/>
            <person name="Iraola G."/>
            <person name="Collado L."/>
        </authorList>
    </citation>
    <scope>NUCLEOTIDE SEQUENCE [LARGE SCALE GENOMIC DNA]</scope>
    <source>
        <strain evidence="1 2">WBE14</strain>
    </source>
</reference>
<evidence type="ECO:0000313" key="2">
    <source>
        <dbReference type="Proteomes" id="UP000249746"/>
    </source>
</evidence>
<protein>
    <submittedName>
        <fullName evidence="1">Uncharacterized protein</fullName>
    </submittedName>
</protein>
<dbReference type="RefSeq" id="WP_111230678.1">
    <property type="nucleotide sequence ID" value="NZ_NBIU01000057.1"/>
</dbReference>
<name>A0A2W6MVI7_9HELI</name>
<gene>
    <name evidence="1" type="ORF">B6S12_10175</name>
</gene>
<proteinExistence type="predicted"/>
<keyword evidence="2" id="KW-1185">Reference proteome</keyword>
<dbReference type="AlphaFoldDB" id="A0A2W6MVI7"/>
<dbReference type="OrthoDB" id="5353885at2"/>
<evidence type="ECO:0000313" key="1">
    <source>
        <dbReference type="EMBL" id="PZT47228.1"/>
    </source>
</evidence>
<organism evidence="1 2">
    <name type="scientific">Helicobacter valdiviensis</name>
    <dbReference type="NCBI Taxonomy" id="1458358"/>
    <lineage>
        <taxon>Bacteria</taxon>
        <taxon>Pseudomonadati</taxon>
        <taxon>Campylobacterota</taxon>
        <taxon>Epsilonproteobacteria</taxon>
        <taxon>Campylobacterales</taxon>
        <taxon>Helicobacteraceae</taxon>
        <taxon>Helicobacter</taxon>
    </lineage>
</organism>
<dbReference type="Proteomes" id="UP000249746">
    <property type="component" value="Unassembled WGS sequence"/>
</dbReference>